<reference evidence="10" key="1">
    <citation type="submission" date="2020-09" db="EMBL/GenBank/DDBJ databases">
        <authorList>
            <person name="Kikuchi T."/>
        </authorList>
    </citation>
    <scope>NUCLEOTIDE SEQUENCE</scope>
    <source>
        <strain evidence="10">SH1</strain>
    </source>
</reference>
<dbReference type="CDD" id="cd14509">
    <property type="entry name" value="PTP_PTEN"/>
    <property type="match status" value="1"/>
</dbReference>
<evidence type="ECO:0000256" key="1">
    <source>
        <dbReference type="ARBA" id="ARBA00004487"/>
    </source>
</evidence>
<dbReference type="EMBL" id="CAJFDH010000004">
    <property type="protein sequence ID" value="CAD5218437.1"/>
    <property type="molecule type" value="Genomic_DNA"/>
</dbReference>
<dbReference type="SMART" id="SM00404">
    <property type="entry name" value="PTPc_motif"/>
    <property type="match status" value="1"/>
</dbReference>
<keyword evidence="6" id="KW-0175">Coiled coil</keyword>
<evidence type="ECO:0000313" key="11">
    <source>
        <dbReference type="Proteomes" id="UP000614601"/>
    </source>
</evidence>
<evidence type="ECO:0000256" key="2">
    <source>
        <dbReference type="ARBA" id="ARBA00007881"/>
    </source>
</evidence>
<dbReference type="Gene3D" id="3.90.190.10">
    <property type="entry name" value="Protein tyrosine phosphatase superfamily"/>
    <property type="match status" value="1"/>
</dbReference>
<dbReference type="PANTHER" id="PTHR12305">
    <property type="entry name" value="PHOSPHATASE WITH HOMOLOGY TO TENSIN"/>
    <property type="match status" value="1"/>
</dbReference>
<feature type="domain" description="Phosphatase tensin-type" evidence="9">
    <location>
        <begin position="378"/>
        <end position="551"/>
    </location>
</feature>
<organism evidence="10 11">
    <name type="scientific">Bursaphelenchus okinawaensis</name>
    <dbReference type="NCBI Taxonomy" id="465554"/>
    <lineage>
        <taxon>Eukaryota</taxon>
        <taxon>Metazoa</taxon>
        <taxon>Ecdysozoa</taxon>
        <taxon>Nematoda</taxon>
        <taxon>Chromadorea</taxon>
        <taxon>Rhabditida</taxon>
        <taxon>Tylenchina</taxon>
        <taxon>Tylenchomorpha</taxon>
        <taxon>Aphelenchoidea</taxon>
        <taxon>Aphelenchoididae</taxon>
        <taxon>Bursaphelenchus</taxon>
    </lineage>
</organism>
<dbReference type="GO" id="GO:0048870">
    <property type="term" value="P:cell motility"/>
    <property type="evidence" value="ECO:0007669"/>
    <property type="project" value="TreeGrafter"/>
</dbReference>
<feature type="region of interest" description="Disordered" evidence="7">
    <location>
        <begin position="98"/>
        <end position="279"/>
    </location>
</feature>
<feature type="region of interest" description="Disordered" evidence="7">
    <location>
        <begin position="1279"/>
        <end position="1349"/>
    </location>
</feature>
<evidence type="ECO:0000256" key="4">
    <source>
        <dbReference type="ARBA" id="ARBA00022801"/>
    </source>
</evidence>
<feature type="coiled-coil region" evidence="6">
    <location>
        <begin position="1087"/>
        <end position="1114"/>
    </location>
</feature>
<feature type="region of interest" description="Disordered" evidence="7">
    <location>
        <begin position="1376"/>
        <end position="1407"/>
    </location>
</feature>
<dbReference type="InterPro" id="IPR003595">
    <property type="entry name" value="Tyr_Pase_cat"/>
</dbReference>
<dbReference type="InterPro" id="IPR029021">
    <property type="entry name" value="Prot-tyrosine_phosphatase-like"/>
</dbReference>
<dbReference type="EMBL" id="CAJFCW020000004">
    <property type="protein sequence ID" value="CAG9110483.1"/>
    <property type="molecule type" value="Genomic_DNA"/>
</dbReference>
<evidence type="ECO:0000256" key="7">
    <source>
        <dbReference type="SAM" id="MobiDB-lite"/>
    </source>
</evidence>
<dbReference type="GO" id="GO:0004725">
    <property type="term" value="F:protein tyrosine phosphatase activity"/>
    <property type="evidence" value="ECO:0007669"/>
    <property type="project" value="TreeGrafter"/>
</dbReference>
<evidence type="ECO:0000256" key="6">
    <source>
        <dbReference type="SAM" id="Coils"/>
    </source>
</evidence>
<dbReference type="Proteomes" id="UP000783686">
    <property type="component" value="Unassembled WGS sequence"/>
</dbReference>
<comment type="similarity">
    <text evidence="2">Belongs to the PTEN phosphatase protein family.</text>
</comment>
<gene>
    <name evidence="10" type="ORF">BOKJ2_LOCUS7647</name>
</gene>
<dbReference type="GO" id="GO:0016314">
    <property type="term" value="F:phosphatidylinositol-3,4,5-trisphosphate 3-phosphatase activity"/>
    <property type="evidence" value="ECO:0007669"/>
    <property type="project" value="UniProtKB-EC"/>
</dbReference>
<feature type="compositionally biased region" description="Polar residues" evidence="7">
    <location>
        <begin position="127"/>
        <end position="143"/>
    </location>
</feature>
<dbReference type="PANTHER" id="PTHR12305:SF81">
    <property type="entry name" value="PHOSPHATIDYLINOSITOL 3,4,5-TRISPHOSPHATE 3-PHOSPHATASE AND DUAL-SPECIFICITY PROTEIN PHOSPHATASE PTEN"/>
    <property type="match status" value="1"/>
</dbReference>
<dbReference type="SUPFAM" id="SSF52799">
    <property type="entry name" value="(Phosphotyrosine protein) phosphatases II"/>
    <property type="match status" value="1"/>
</dbReference>
<feature type="domain" description="Tyrosine specific protein phosphatases" evidence="8">
    <location>
        <begin position="464"/>
        <end position="539"/>
    </location>
</feature>
<feature type="compositionally biased region" description="Polar residues" evidence="7">
    <location>
        <begin position="169"/>
        <end position="185"/>
    </location>
</feature>
<dbReference type="GO" id="GO:0005829">
    <property type="term" value="C:cytosol"/>
    <property type="evidence" value="ECO:0007669"/>
    <property type="project" value="TreeGrafter"/>
</dbReference>
<sequence>MTDQLDIPKVATSLSLDSSGLKMESGHESMCSVNPNHNDEMYVEARRDRCCYSSALLAHLPSHFDLPGPSTSTQGLLNRNDSRSLNFIHEHRNNIANRSSEPLYSASSSGIVTMSSGSNSQDLVDDQAQSNSQDSVNEPTPEESNSRNAHEPTPGLTSPRNAHEPTPGPNSSVNARESTPGSNRSQGDEDEPSFESSSSRAHEPTPGPSGSRNVHEPIPGPSGSRNVHEPTPGPSTSRDEEDEPLLEHVEARVEQRPCAEERPETPRAKAQTELKKRDHTRQSLIDEFMDQKKQTTSKIPSFYHKDDNLFDFDSTENVNIDKEFLEWYGKSMTNNVVAIPMHIVPPDVAEDYRRKNCRVLGGFSVFNPIRKIVSQKRRRFIQHGFNMDLTYITDRIIAMGYPADAFELEGLYRNTMKDTQQFLWKFHSDKYWIYNLRGRYSYDPNSFKNRVTSFDMEDHHPPRLEFMAPFCRQTEIWLEQDPRNVIAVHCKAGKGRTGVMICAFLVHINLLPNPRQVLDYYSIIRTMNNQGVTIPSQRRYIYYYDHLRRKKLNYLPLRSELVGIYLEGLPEKNEDYYIRARAINGDVLVYESAVMKITKEYVEKQKTYTSLEFKHPHHPIHNPGGVASCLCFGWTCPSKVFLEGDIRIDILWADEKEYIKQEQANEQGTNNLLAGTTNLVKKYKKGLKKGKTIGHVWFNTMFSCPGFCKGHFEQSDESRIPLRSTAFQKTNYVRRANKEDPECMLLEKTVSCTYRIQRGTLNNSVFKPPPTVRDKKHLFSIKDMDALNYTFDKELSDIRLTPAAAQALRTTATKVSKLQRKKLGKKVNGLWNSNAQQGRFKKVIHPAYKKLIYHHGKYFLMKKLSSKVIGLQDYFPKDMNVQVRNSLGLLGNDEFNFVEGYLDIPKTRVTISEPPKLEEHCPRFNPNRQVPRYQNNGRPEGDPFNLYVLEGEHVQSFNRYDIDVAHKSKDPSITDKLKLFVVTKCITQGVVFPEAQKFIKMTRKRQQRIDENANYKRKLAQCKQKIKQCQILTEMTLSETKSSRGEPHLLASIAEHINRMQLFDDLTEDDVGLYSKHEKCVFQNCFVKDMNRQLKQVKKERNQYLAAEKRAKLNIWLHPTLNANIDLDDRWDPPADVRATTKVYSASQMKTEEKKMVTKYNSNPKMDPRFESGYYSKFFYRQRAGSPTKYPNIHHHCPLMTNDVQICRYYDCAYADTEFAIKRDGTFVEVEAECTTEDPKNPTAETELKFTPFVFDHTKTSQTPKADLSKLNPDVMENYFPDNRNPAMLEGEPEPILDDSGQAQGGKGKTEGASGTSKETTVRVEEAPGTSKATAGQAEVGQGTKSLEQADQPCSSAQCVRYDAAAESVELPAVAERAQSRAQAQNASSDEDQPASGSSGSHKSPRPCFRVTPCTYEPALSIQEKETMQPIVDLMKLDRSQVEKETFVRNANAHLTPKNACLRMCSARNDTVEKTERANEELFRSRMGHTPQEPCNRLCQCLCSKPQCSMKCKCHLLYQVHAAKWDDVSDDVCPYPAEVASLVKKYAQC</sequence>
<dbReference type="GO" id="GO:0051896">
    <property type="term" value="P:regulation of phosphatidylinositol 3-kinase/protein kinase B signal transduction"/>
    <property type="evidence" value="ECO:0007669"/>
    <property type="project" value="TreeGrafter"/>
</dbReference>
<feature type="compositionally biased region" description="Low complexity" evidence="7">
    <location>
        <begin position="105"/>
        <end position="120"/>
    </location>
</feature>
<dbReference type="GO" id="GO:0043491">
    <property type="term" value="P:phosphatidylinositol 3-kinase/protein kinase B signal transduction"/>
    <property type="evidence" value="ECO:0007669"/>
    <property type="project" value="TreeGrafter"/>
</dbReference>
<dbReference type="InterPro" id="IPR045101">
    <property type="entry name" value="PTP_PTEN"/>
</dbReference>
<keyword evidence="11" id="KW-1185">Reference proteome</keyword>
<accession>A0A811KT45</accession>
<dbReference type="InterPro" id="IPR000387">
    <property type="entry name" value="Tyr_Pase_dom"/>
</dbReference>
<dbReference type="PROSITE" id="PS00383">
    <property type="entry name" value="TYR_PHOSPHATASE_1"/>
    <property type="match status" value="1"/>
</dbReference>
<dbReference type="GO" id="GO:0046856">
    <property type="term" value="P:phosphatidylinositol dephosphorylation"/>
    <property type="evidence" value="ECO:0007669"/>
    <property type="project" value="TreeGrafter"/>
</dbReference>
<evidence type="ECO:0000256" key="3">
    <source>
        <dbReference type="ARBA" id="ARBA00013015"/>
    </source>
</evidence>
<comment type="caution">
    <text evidence="10">The sequence shown here is derived from an EMBL/GenBank/DDBJ whole genome shotgun (WGS) entry which is preliminary data.</text>
</comment>
<dbReference type="PROSITE" id="PS51181">
    <property type="entry name" value="PPASE_TENSIN"/>
    <property type="match status" value="1"/>
</dbReference>
<evidence type="ECO:0000259" key="9">
    <source>
        <dbReference type="PROSITE" id="PS51181"/>
    </source>
</evidence>
<proteinExistence type="inferred from homology"/>
<dbReference type="OrthoDB" id="16692at2759"/>
<feature type="compositionally biased region" description="Basic and acidic residues" evidence="7">
    <location>
        <begin position="245"/>
        <end position="276"/>
    </location>
</feature>
<name>A0A811KT45_9BILA</name>
<dbReference type="InterPro" id="IPR051281">
    <property type="entry name" value="Dual-spec_lipid-protein_phosph"/>
</dbReference>
<dbReference type="GO" id="GO:0005886">
    <property type="term" value="C:plasma membrane"/>
    <property type="evidence" value="ECO:0007669"/>
    <property type="project" value="TreeGrafter"/>
</dbReference>
<protein>
    <recommendedName>
        <fullName evidence="3">phosphatidylinositol-3,4,5-trisphosphate 3-phosphatase</fullName>
        <ecNumber evidence="3">3.1.3.67</ecNumber>
    </recommendedName>
</protein>
<dbReference type="Pfam" id="PF22785">
    <property type="entry name" value="Tc-R-P"/>
    <property type="match status" value="1"/>
</dbReference>
<dbReference type="GO" id="GO:0005634">
    <property type="term" value="C:nucleus"/>
    <property type="evidence" value="ECO:0007669"/>
    <property type="project" value="TreeGrafter"/>
</dbReference>
<dbReference type="InterPro" id="IPR016130">
    <property type="entry name" value="Tyr_Pase_AS"/>
</dbReference>
<dbReference type="PROSITE" id="PS50056">
    <property type="entry name" value="TYR_PHOSPHATASE_2"/>
    <property type="match status" value="1"/>
</dbReference>
<dbReference type="EC" id="3.1.3.67" evidence="3"/>
<comment type="subcellular location">
    <subcellularLocation>
        <location evidence="1">Cell projection</location>
        <location evidence="1">Neuron projection</location>
    </subcellularLocation>
</comment>
<evidence type="ECO:0000256" key="5">
    <source>
        <dbReference type="ARBA" id="ARBA00022912"/>
    </source>
</evidence>
<evidence type="ECO:0000259" key="8">
    <source>
        <dbReference type="PROSITE" id="PS50056"/>
    </source>
</evidence>
<dbReference type="InterPro" id="IPR029023">
    <property type="entry name" value="Tensin_phosphatase"/>
</dbReference>
<dbReference type="GO" id="GO:0043005">
    <property type="term" value="C:neuron projection"/>
    <property type="evidence" value="ECO:0007669"/>
    <property type="project" value="UniProtKB-SubCell"/>
</dbReference>
<dbReference type="Proteomes" id="UP000614601">
    <property type="component" value="Unassembled WGS sequence"/>
</dbReference>
<keyword evidence="5" id="KW-0904">Protein phosphatase</keyword>
<feature type="compositionally biased region" description="Low complexity" evidence="7">
    <location>
        <begin position="1376"/>
        <end position="1388"/>
    </location>
</feature>
<dbReference type="GO" id="GO:0008285">
    <property type="term" value="P:negative regulation of cell population proliferation"/>
    <property type="evidence" value="ECO:0007669"/>
    <property type="project" value="TreeGrafter"/>
</dbReference>
<evidence type="ECO:0000313" key="10">
    <source>
        <dbReference type="EMBL" id="CAD5218437.1"/>
    </source>
</evidence>
<keyword evidence="4" id="KW-0378">Hydrolase</keyword>